<dbReference type="InterPro" id="IPR052526">
    <property type="entry name" value="HTH-type_Bedaq_tolerance"/>
</dbReference>
<dbReference type="PANTHER" id="PTHR39515:SF2">
    <property type="entry name" value="HTH-TYPE TRANSCRIPTIONAL REGULATOR RV0880"/>
    <property type="match status" value="1"/>
</dbReference>
<comment type="caution">
    <text evidence="2">The sequence shown here is derived from an EMBL/GenBank/DDBJ whole genome shotgun (WGS) entry which is preliminary data.</text>
</comment>
<dbReference type="Pfam" id="PF01047">
    <property type="entry name" value="MarR"/>
    <property type="match status" value="1"/>
</dbReference>
<evidence type="ECO:0000259" key="1">
    <source>
        <dbReference type="PROSITE" id="PS50995"/>
    </source>
</evidence>
<dbReference type="SMART" id="SM00347">
    <property type="entry name" value="HTH_MARR"/>
    <property type="match status" value="1"/>
</dbReference>
<dbReference type="SUPFAM" id="SSF46785">
    <property type="entry name" value="Winged helix' DNA-binding domain"/>
    <property type="match status" value="1"/>
</dbReference>
<protein>
    <submittedName>
        <fullName evidence="2">MarR family transcriptional regulator</fullName>
    </submittedName>
</protein>
<sequence length="153" mass="16662">MMSETPTVEAGIPVSAAQAAGEIRVVFSRLRRRLREVAGLGELTPSQTSVLSRIDRGGPASMSDLAAAERVRPQSMAAILAAIGEQGLIQRTPDPADGRRQLVSLTDVGREAIAGSRRQRDEWLTRSLTDHFTEAERQTVLEAMTLLDRLADR</sequence>
<name>A0ABQ4BBE1_9ACTN</name>
<proteinExistence type="predicted"/>
<dbReference type="InterPro" id="IPR036390">
    <property type="entry name" value="WH_DNA-bd_sf"/>
</dbReference>
<gene>
    <name evidence="2" type="ORF">Apa02nite_041250</name>
</gene>
<dbReference type="InterPro" id="IPR036388">
    <property type="entry name" value="WH-like_DNA-bd_sf"/>
</dbReference>
<reference evidence="2 3" key="1">
    <citation type="submission" date="2021-01" db="EMBL/GenBank/DDBJ databases">
        <title>Whole genome shotgun sequence of Actinoplanes palleronii NBRC 14916.</title>
        <authorList>
            <person name="Komaki H."/>
            <person name="Tamura T."/>
        </authorList>
    </citation>
    <scope>NUCLEOTIDE SEQUENCE [LARGE SCALE GENOMIC DNA]</scope>
    <source>
        <strain evidence="2 3">NBRC 14916</strain>
    </source>
</reference>
<evidence type="ECO:0000313" key="2">
    <source>
        <dbReference type="EMBL" id="GIE68017.1"/>
    </source>
</evidence>
<evidence type="ECO:0000313" key="3">
    <source>
        <dbReference type="Proteomes" id="UP000624709"/>
    </source>
</evidence>
<dbReference type="InterPro" id="IPR000835">
    <property type="entry name" value="HTH_MarR-typ"/>
</dbReference>
<accession>A0ABQ4BBE1</accession>
<dbReference type="Proteomes" id="UP000624709">
    <property type="component" value="Unassembled WGS sequence"/>
</dbReference>
<dbReference type="PROSITE" id="PS50995">
    <property type="entry name" value="HTH_MARR_2"/>
    <property type="match status" value="1"/>
</dbReference>
<dbReference type="Gene3D" id="1.10.287.100">
    <property type="match status" value="1"/>
</dbReference>
<feature type="domain" description="HTH marR-type" evidence="1">
    <location>
        <begin position="16"/>
        <end position="152"/>
    </location>
</feature>
<dbReference type="EMBL" id="BOMS01000053">
    <property type="protein sequence ID" value="GIE68017.1"/>
    <property type="molecule type" value="Genomic_DNA"/>
</dbReference>
<organism evidence="2 3">
    <name type="scientific">Actinoplanes palleronii</name>
    <dbReference type="NCBI Taxonomy" id="113570"/>
    <lineage>
        <taxon>Bacteria</taxon>
        <taxon>Bacillati</taxon>
        <taxon>Actinomycetota</taxon>
        <taxon>Actinomycetes</taxon>
        <taxon>Micromonosporales</taxon>
        <taxon>Micromonosporaceae</taxon>
        <taxon>Actinoplanes</taxon>
    </lineage>
</organism>
<dbReference type="PANTHER" id="PTHR39515">
    <property type="entry name" value="CONSERVED PROTEIN"/>
    <property type="match status" value="1"/>
</dbReference>
<keyword evidence="3" id="KW-1185">Reference proteome</keyword>
<dbReference type="Gene3D" id="1.10.10.10">
    <property type="entry name" value="Winged helix-like DNA-binding domain superfamily/Winged helix DNA-binding domain"/>
    <property type="match status" value="1"/>
</dbReference>